<organism evidence="12 13">
    <name type="scientific">Arabidopsis thaliana x Arabidopsis arenosa</name>
    <dbReference type="NCBI Taxonomy" id="1240361"/>
    <lineage>
        <taxon>Eukaryota</taxon>
        <taxon>Viridiplantae</taxon>
        <taxon>Streptophyta</taxon>
        <taxon>Embryophyta</taxon>
        <taxon>Tracheophyta</taxon>
        <taxon>Spermatophyta</taxon>
        <taxon>Magnoliopsida</taxon>
        <taxon>eudicotyledons</taxon>
        <taxon>Gunneridae</taxon>
        <taxon>Pentapetalae</taxon>
        <taxon>rosids</taxon>
        <taxon>malvids</taxon>
        <taxon>Brassicales</taxon>
        <taxon>Brassicaceae</taxon>
        <taxon>Camelineae</taxon>
        <taxon>Arabidopsis</taxon>
    </lineage>
</organism>
<feature type="region of interest" description="Disordered" evidence="9">
    <location>
        <begin position="48"/>
        <end position="74"/>
    </location>
</feature>
<feature type="transmembrane region" description="Helical" evidence="10">
    <location>
        <begin position="192"/>
        <end position="213"/>
    </location>
</feature>
<evidence type="ECO:0000259" key="11">
    <source>
        <dbReference type="Pfam" id="PF07885"/>
    </source>
</evidence>
<dbReference type="GO" id="GO:0022841">
    <property type="term" value="F:potassium ion leak channel activity"/>
    <property type="evidence" value="ECO:0007669"/>
    <property type="project" value="TreeGrafter"/>
</dbReference>
<feature type="transmembrane region" description="Helical" evidence="10">
    <location>
        <begin position="105"/>
        <end position="126"/>
    </location>
</feature>
<protein>
    <submittedName>
        <fullName evidence="12">Potassium channel domain</fullName>
    </submittedName>
</protein>
<evidence type="ECO:0000256" key="10">
    <source>
        <dbReference type="SAM" id="Phobius"/>
    </source>
</evidence>
<accession>A0A8T1XM07</accession>
<evidence type="ECO:0000256" key="1">
    <source>
        <dbReference type="ARBA" id="ARBA00004141"/>
    </source>
</evidence>
<evidence type="ECO:0000313" key="12">
    <source>
        <dbReference type="EMBL" id="KAG7532481.1"/>
    </source>
</evidence>
<dbReference type="GO" id="GO:0015271">
    <property type="term" value="F:outward rectifier potassium channel activity"/>
    <property type="evidence" value="ECO:0007669"/>
    <property type="project" value="TreeGrafter"/>
</dbReference>
<feature type="transmembrane region" description="Helical" evidence="10">
    <location>
        <begin position="163"/>
        <end position="180"/>
    </location>
</feature>
<dbReference type="PANTHER" id="PTHR11003">
    <property type="entry name" value="POTASSIUM CHANNEL, SUBFAMILY K"/>
    <property type="match status" value="1"/>
</dbReference>
<feature type="transmembrane region" description="Helical" evidence="10">
    <location>
        <begin position="138"/>
        <end position="156"/>
    </location>
</feature>
<comment type="similarity">
    <text evidence="2">Belongs to the two pore domain potassium channel (TC 1.A.1.7) family.</text>
</comment>
<keyword evidence="8 12" id="KW-0407">Ion channel</keyword>
<keyword evidence="3" id="KW-0813">Transport</keyword>
<evidence type="ECO:0000256" key="9">
    <source>
        <dbReference type="SAM" id="MobiDB-lite"/>
    </source>
</evidence>
<name>A0A8T1XM07_9BRAS</name>
<gene>
    <name evidence="12" type="ORF">ISN45_Aa08g001580</name>
</gene>
<keyword evidence="5 10" id="KW-1133">Transmembrane helix</keyword>
<dbReference type="Proteomes" id="UP000694240">
    <property type="component" value="Chromosome 13"/>
</dbReference>
<evidence type="ECO:0000256" key="2">
    <source>
        <dbReference type="ARBA" id="ARBA00010159"/>
    </source>
</evidence>
<feature type="domain" description="Potassium channel" evidence="11">
    <location>
        <begin position="156"/>
        <end position="214"/>
    </location>
</feature>
<evidence type="ECO:0000256" key="5">
    <source>
        <dbReference type="ARBA" id="ARBA00022989"/>
    </source>
</evidence>
<keyword evidence="6" id="KW-0406">Ion transport</keyword>
<dbReference type="Pfam" id="PF07885">
    <property type="entry name" value="Ion_trans_2"/>
    <property type="match status" value="1"/>
</dbReference>
<evidence type="ECO:0000313" key="13">
    <source>
        <dbReference type="Proteomes" id="UP000694240"/>
    </source>
</evidence>
<sequence>MAHDGNGDNNNDPLHQYLLPLPENNDVMPMTPSEFKNRLLFGPFTPSSSDSTDLLIPPTGPNKLTPKPKSSHNFRRSTTAPAIAAINDVSHPNDQRTEQSNSKSIVRQALALLVVYLSLGVLIYWLNRDSDNVNQTHLIVVALYFCIVTMCAVLIVHFVEKIGWLDSFYFSVMMVTTVGYGDQAFNTWPGTLLAAIWLLVSTLAVARAFLYLAEARVDKRNRERAKKVLGENMSISQFFDADIDYNGCVSLAEYTIYKLKQMEKITQEDIIQICNQFHKLDQTDSGTITLVDLMQSSTGDLSTAISV</sequence>
<dbReference type="GO" id="GO:0030322">
    <property type="term" value="P:stabilization of membrane potential"/>
    <property type="evidence" value="ECO:0007669"/>
    <property type="project" value="TreeGrafter"/>
</dbReference>
<dbReference type="GO" id="GO:0005886">
    <property type="term" value="C:plasma membrane"/>
    <property type="evidence" value="ECO:0007669"/>
    <property type="project" value="TreeGrafter"/>
</dbReference>
<dbReference type="FunFam" id="1.10.287.70:FF:000167">
    <property type="entry name" value="Two-pore potassium channel 2-like"/>
    <property type="match status" value="1"/>
</dbReference>
<dbReference type="EMBL" id="JAEFBK010000013">
    <property type="protein sequence ID" value="KAG7532481.1"/>
    <property type="molecule type" value="Genomic_DNA"/>
</dbReference>
<reference evidence="12 13" key="1">
    <citation type="submission" date="2020-12" db="EMBL/GenBank/DDBJ databases">
        <title>Concerted genomic and epigenomic changes stabilize Arabidopsis allopolyploids.</title>
        <authorList>
            <person name="Chen Z."/>
        </authorList>
    </citation>
    <scope>NUCLEOTIDE SEQUENCE [LARGE SCALE GENOMIC DNA]</scope>
    <source>
        <strain evidence="12">Allo738</strain>
        <tissue evidence="12">Leaf</tissue>
    </source>
</reference>
<dbReference type="InterPro" id="IPR013099">
    <property type="entry name" value="K_chnl_dom"/>
</dbReference>
<comment type="caution">
    <text evidence="12">The sequence shown here is derived from an EMBL/GenBank/DDBJ whole genome shotgun (WGS) entry which is preliminary data.</text>
</comment>
<dbReference type="PANTHER" id="PTHR11003:SF274">
    <property type="entry name" value="POTASSIUM INWARD RECTIFIER (KIR)-LIKE CHANNEL 3-RELATED"/>
    <property type="match status" value="1"/>
</dbReference>
<evidence type="ECO:0000256" key="8">
    <source>
        <dbReference type="ARBA" id="ARBA00023303"/>
    </source>
</evidence>
<dbReference type="GO" id="GO:0009705">
    <property type="term" value="C:plant-type vacuole membrane"/>
    <property type="evidence" value="ECO:0007669"/>
    <property type="project" value="TreeGrafter"/>
</dbReference>
<evidence type="ECO:0000256" key="3">
    <source>
        <dbReference type="ARBA" id="ARBA00022448"/>
    </source>
</evidence>
<evidence type="ECO:0000256" key="6">
    <source>
        <dbReference type="ARBA" id="ARBA00023065"/>
    </source>
</evidence>
<proteinExistence type="inferred from homology"/>
<evidence type="ECO:0000256" key="7">
    <source>
        <dbReference type="ARBA" id="ARBA00023136"/>
    </source>
</evidence>
<dbReference type="InterPro" id="IPR003280">
    <property type="entry name" value="2pore_dom_K_chnl"/>
</dbReference>
<keyword evidence="7 10" id="KW-0472">Membrane</keyword>
<keyword evidence="13" id="KW-1185">Reference proteome</keyword>
<keyword evidence="4 10" id="KW-0812">Transmembrane</keyword>
<comment type="subcellular location">
    <subcellularLocation>
        <location evidence="1">Membrane</location>
        <topology evidence="1">Multi-pass membrane protein</topology>
    </subcellularLocation>
</comment>
<evidence type="ECO:0000256" key="4">
    <source>
        <dbReference type="ARBA" id="ARBA00022692"/>
    </source>
</evidence>
<dbReference type="AlphaFoldDB" id="A0A8T1XM07"/>